<dbReference type="EMBL" id="CP046172">
    <property type="protein sequence ID" value="QIS12508.1"/>
    <property type="molecule type" value="Genomic_DNA"/>
</dbReference>
<keyword evidence="3" id="KW-1185">Reference proteome</keyword>
<gene>
    <name evidence="2" type="ORF">F5544_23245</name>
</gene>
<dbReference type="PANTHER" id="PTHR42305">
    <property type="entry name" value="MEMBRANE PROTEIN RV1733C-RELATED"/>
    <property type="match status" value="1"/>
</dbReference>
<protein>
    <submittedName>
        <fullName evidence="2">Uncharacterized protein</fullName>
    </submittedName>
</protein>
<name>A0A6G9YH38_9NOCA</name>
<dbReference type="Proteomes" id="UP000503540">
    <property type="component" value="Chromosome"/>
</dbReference>
<dbReference type="KEGG" id="nah:F5544_23245"/>
<reference evidence="2 3" key="1">
    <citation type="journal article" date="2019" name="ACS Chem. Biol.">
        <title>Identification and Mobilization of a Cryptic Antibiotic Biosynthesis Gene Locus from a Human-Pathogenic Nocardia Isolate.</title>
        <authorList>
            <person name="Herisse M."/>
            <person name="Ishida K."/>
            <person name="Porter J.L."/>
            <person name="Howden B."/>
            <person name="Hertweck C."/>
            <person name="Stinear T.P."/>
            <person name="Pidot S.J."/>
        </authorList>
    </citation>
    <scope>NUCLEOTIDE SEQUENCE [LARGE SCALE GENOMIC DNA]</scope>
    <source>
        <strain evidence="2 3">AUSMDU00012717</strain>
    </source>
</reference>
<accession>A0A6G9YH38</accession>
<proteinExistence type="predicted"/>
<dbReference type="AlphaFoldDB" id="A0A6G9YH38"/>
<dbReference type="RefSeq" id="WP_167475186.1">
    <property type="nucleotide sequence ID" value="NZ_CP046172.1"/>
</dbReference>
<dbReference type="InterPro" id="IPR039708">
    <property type="entry name" value="MT1774/Rv1733c-like"/>
</dbReference>
<evidence type="ECO:0000256" key="1">
    <source>
        <dbReference type="SAM" id="Phobius"/>
    </source>
</evidence>
<keyword evidence="1" id="KW-0812">Transmembrane</keyword>
<evidence type="ECO:0000313" key="3">
    <source>
        <dbReference type="Proteomes" id="UP000503540"/>
    </source>
</evidence>
<keyword evidence="1" id="KW-0472">Membrane</keyword>
<dbReference type="PANTHER" id="PTHR42305:SF1">
    <property type="entry name" value="MEMBRANE PROTEIN RV1733C-RELATED"/>
    <property type="match status" value="1"/>
</dbReference>
<feature type="transmembrane region" description="Helical" evidence="1">
    <location>
        <begin position="139"/>
        <end position="169"/>
    </location>
</feature>
<sequence>MSAYPSLALRTWRILPWSPNPLMRMTDRLESLVRCALLIGCLLAVPIAGAVGTTTYTATAARIHTENQGKTAVAATLLADPEFDKATHGYTASADWTSAGGTVTAPVPTVATATRGDRVTVWLGSDGKPVADPRRPSDAAVAGIGAAAAILMSALIIAVGADLGIHWVADRRRHARWDREWRQVNRPLKEDKQ</sequence>
<evidence type="ECO:0000313" key="2">
    <source>
        <dbReference type="EMBL" id="QIS12508.1"/>
    </source>
</evidence>
<keyword evidence="1" id="KW-1133">Transmembrane helix</keyword>
<organism evidence="2 3">
    <name type="scientific">Nocardia arthritidis</name>
    <dbReference type="NCBI Taxonomy" id="228602"/>
    <lineage>
        <taxon>Bacteria</taxon>
        <taxon>Bacillati</taxon>
        <taxon>Actinomycetota</taxon>
        <taxon>Actinomycetes</taxon>
        <taxon>Mycobacteriales</taxon>
        <taxon>Nocardiaceae</taxon>
        <taxon>Nocardia</taxon>
    </lineage>
</organism>